<dbReference type="AlphaFoldDB" id="A0A381VDC9"/>
<reference evidence="3" key="1">
    <citation type="submission" date="2018-05" db="EMBL/GenBank/DDBJ databases">
        <authorList>
            <person name="Lanie J.A."/>
            <person name="Ng W.-L."/>
            <person name="Kazmierczak K.M."/>
            <person name="Andrzejewski T.M."/>
            <person name="Davidsen T.M."/>
            <person name="Wayne K.J."/>
            <person name="Tettelin H."/>
            <person name="Glass J.I."/>
            <person name="Rusch D."/>
            <person name="Podicherti R."/>
            <person name="Tsui H.-C.T."/>
            <person name="Winkler M.E."/>
        </authorList>
    </citation>
    <scope>NUCLEOTIDE SEQUENCE</scope>
</reference>
<sequence>MKIEQLYTSCLAQGAYYISSEGEAAIIDPLRESQPYVDKAENDKVKIKYVFETHFHADFVSGHVDLARKTNSTIIFGPGAKTDYPCHIAKDQEEFIVGKIKIRAIHTPGHTPESTTYLLINEDGNNHAIFTGDTLFIGDVGRPDLAITNNITKEELAGNLYDSLRNKIMTLEDNVLIYPAHGAGSACGKNMSDETFSTLGEQRKSNYALRDDMTKAEFIGELLEGMPPPPSYFRQNALLNKNGYNNFDDVLVKSNKALTIDEFKNHMVSKNSLVIDVRHQNEFIKKHIPNSLFVGLNGSFATWVGTIIKDIHQPIILIVDKGKEEEAITRLARVGCDNCLGYLDGGISTWEKSGNPTSDLESISANNFVEMLKLNKINILDVRKESEFETQHIESSINSPLAEIHENLDLINTNEKSYVHCAGGYRSVIAISILKANGINNLINIAGGFNEIKKTNLN</sequence>
<dbReference type="GO" id="GO:0046872">
    <property type="term" value="F:metal ion binding"/>
    <property type="evidence" value="ECO:0007669"/>
    <property type="project" value="UniProtKB-KW"/>
</dbReference>
<dbReference type="PANTHER" id="PTHR43084">
    <property type="entry name" value="PERSULFIDE DIOXYGENASE ETHE1"/>
    <property type="match status" value="1"/>
</dbReference>
<evidence type="ECO:0000256" key="1">
    <source>
        <dbReference type="ARBA" id="ARBA00022723"/>
    </source>
</evidence>
<dbReference type="EMBL" id="UINC01008534">
    <property type="protein sequence ID" value="SVA38385.1"/>
    <property type="molecule type" value="Genomic_DNA"/>
</dbReference>
<dbReference type="Pfam" id="PF00753">
    <property type="entry name" value="Lactamase_B"/>
    <property type="match status" value="1"/>
</dbReference>
<dbReference type="PANTHER" id="PTHR43084:SF1">
    <property type="entry name" value="PERSULFIDE DIOXYGENASE ETHE1, MITOCHONDRIAL"/>
    <property type="match status" value="1"/>
</dbReference>
<dbReference type="Pfam" id="PF00581">
    <property type="entry name" value="Rhodanese"/>
    <property type="match status" value="2"/>
</dbReference>
<dbReference type="SUPFAM" id="SSF56281">
    <property type="entry name" value="Metallo-hydrolase/oxidoreductase"/>
    <property type="match status" value="1"/>
</dbReference>
<dbReference type="SMART" id="SM00849">
    <property type="entry name" value="Lactamase_B"/>
    <property type="match status" value="1"/>
</dbReference>
<accession>A0A381VDC9</accession>
<dbReference type="InterPro" id="IPR044528">
    <property type="entry name" value="POD-like_MBL-fold"/>
</dbReference>
<name>A0A381VDC9_9ZZZZ</name>
<feature type="domain" description="Rhodanese" evidence="2">
    <location>
        <begin position="268"/>
        <end position="359"/>
    </location>
</feature>
<organism evidence="3">
    <name type="scientific">marine metagenome</name>
    <dbReference type="NCBI Taxonomy" id="408172"/>
    <lineage>
        <taxon>unclassified sequences</taxon>
        <taxon>metagenomes</taxon>
        <taxon>ecological metagenomes</taxon>
    </lineage>
</organism>
<feature type="non-terminal residue" evidence="3">
    <location>
        <position position="1"/>
    </location>
</feature>
<evidence type="ECO:0000313" key="3">
    <source>
        <dbReference type="EMBL" id="SVA38385.1"/>
    </source>
</evidence>
<feature type="non-terminal residue" evidence="3">
    <location>
        <position position="458"/>
    </location>
</feature>
<feature type="domain" description="Rhodanese" evidence="2">
    <location>
        <begin position="373"/>
        <end position="457"/>
    </location>
</feature>
<dbReference type="SUPFAM" id="SSF52821">
    <property type="entry name" value="Rhodanese/Cell cycle control phosphatase"/>
    <property type="match status" value="2"/>
</dbReference>
<dbReference type="InterPro" id="IPR036873">
    <property type="entry name" value="Rhodanese-like_dom_sf"/>
</dbReference>
<dbReference type="CDD" id="cd00158">
    <property type="entry name" value="RHOD"/>
    <property type="match status" value="2"/>
</dbReference>
<dbReference type="GO" id="GO:0006749">
    <property type="term" value="P:glutathione metabolic process"/>
    <property type="evidence" value="ECO:0007669"/>
    <property type="project" value="InterPro"/>
</dbReference>
<dbReference type="InterPro" id="IPR036866">
    <property type="entry name" value="RibonucZ/Hydroxyglut_hydro"/>
</dbReference>
<dbReference type="Gene3D" id="3.60.15.10">
    <property type="entry name" value="Ribonuclease Z/Hydroxyacylglutathione hydrolase-like"/>
    <property type="match status" value="1"/>
</dbReference>
<protein>
    <recommendedName>
        <fullName evidence="2">Rhodanese domain-containing protein</fullName>
    </recommendedName>
</protein>
<dbReference type="InterPro" id="IPR001763">
    <property type="entry name" value="Rhodanese-like_dom"/>
</dbReference>
<dbReference type="GO" id="GO:0070813">
    <property type="term" value="P:hydrogen sulfide metabolic process"/>
    <property type="evidence" value="ECO:0007669"/>
    <property type="project" value="TreeGrafter"/>
</dbReference>
<keyword evidence="1" id="KW-0479">Metal-binding</keyword>
<dbReference type="GO" id="GO:0050313">
    <property type="term" value="F:sulfur dioxygenase activity"/>
    <property type="evidence" value="ECO:0007669"/>
    <property type="project" value="InterPro"/>
</dbReference>
<dbReference type="PROSITE" id="PS50206">
    <property type="entry name" value="RHODANESE_3"/>
    <property type="match status" value="2"/>
</dbReference>
<dbReference type="Gene3D" id="3.40.250.10">
    <property type="entry name" value="Rhodanese-like domain"/>
    <property type="match status" value="2"/>
</dbReference>
<dbReference type="InterPro" id="IPR001279">
    <property type="entry name" value="Metallo-B-lactamas"/>
</dbReference>
<dbReference type="FunFam" id="3.60.15.10:FF:000030">
    <property type="entry name" value="Metallo-beta-lactamase family protein"/>
    <property type="match status" value="1"/>
</dbReference>
<gene>
    <name evidence="3" type="ORF">METZ01_LOCUS91239</name>
</gene>
<proteinExistence type="predicted"/>
<dbReference type="SMART" id="SM00450">
    <property type="entry name" value="RHOD"/>
    <property type="match status" value="2"/>
</dbReference>
<evidence type="ECO:0000259" key="2">
    <source>
        <dbReference type="PROSITE" id="PS50206"/>
    </source>
</evidence>
<dbReference type="CDD" id="cd07724">
    <property type="entry name" value="POD-like_MBL-fold"/>
    <property type="match status" value="1"/>
</dbReference>
<dbReference type="InterPro" id="IPR051682">
    <property type="entry name" value="Mito_Persulfide_Diox"/>
</dbReference>